<keyword evidence="3" id="KW-1185">Reference proteome</keyword>
<dbReference type="SUPFAM" id="SSF52540">
    <property type="entry name" value="P-loop containing nucleoside triphosphate hydrolases"/>
    <property type="match status" value="1"/>
</dbReference>
<dbReference type="EMBL" id="JAUCGM010000157">
    <property type="protein sequence ID" value="MDM8562448.1"/>
    <property type="molecule type" value="Genomic_DNA"/>
</dbReference>
<dbReference type="PIRSF" id="PIRSF029347">
    <property type="entry name" value="RecF"/>
    <property type="match status" value="1"/>
</dbReference>
<accession>A0ABT7VRZ8</accession>
<dbReference type="InterPro" id="IPR027417">
    <property type="entry name" value="P-loop_NTPase"/>
</dbReference>
<name>A0ABT7VRZ8_9GAMM</name>
<sequence length="374" mass="42595">MTQALDKLTIKGFKSIRAIEDFELTNLNVLIGGNGAGKSNFLDFFRLLRAMMELPLPELTRASLNAYITDGGGSDDFLFNGPKITKQIEVITRFGHNGYRFKLAPTADETFIINDEARFYDGGNTGWWEMGSGETTPELLRDKDKTGVAGDRNVASDVYDAISSWKIYHFHDTSKVAPMRRFETIDDIDYLRFDAANIAPFLFDLQNNEKSVYNQIVNTIRLVTPFFDNFILKPNQNEKVRLRWKQKGSDYPLKPQHLSDGTLRFICLTTALLQPKPPSTIIIDEPELGLHPYAIEILAELIETTSKKTQLIVSTQSPSLIDYFEPKDIIIVNRRKGTSVFKRLNKSELSDWLEDYSMGELWRKNIITGGPVYE</sequence>
<evidence type="ECO:0000259" key="1">
    <source>
        <dbReference type="Pfam" id="PF13304"/>
    </source>
</evidence>
<protein>
    <submittedName>
        <fullName evidence="2">AAA family ATPase</fullName>
    </submittedName>
</protein>
<dbReference type="Proteomes" id="UP001171945">
    <property type="component" value="Unassembled WGS sequence"/>
</dbReference>
<dbReference type="PANTHER" id="PTHR32182:SF22">
    <property type="entry name" value="ATP-DEPENDENT ENDONUCLEASE, OLD FAMILY-RELATED"/>
    <property type="match status" value="1"/>
</dbReference>
<evidence type="ECO:0000313" key="3">
    <source>
        <dbReference type="Proteomes" id="UP001171945"/>
    </source>
</evidence>
<reference evidence="2" key="1">
    <citation type="submission" date="2023-06" db="EMBL/GenBank/DDBJ databases">
        <title>Uncultivated large filamentous bacteria from sulfidic sediments reveal new species and different genomic features in energy metabolism and defense.</title>
        <authorList>
            <person name="Fonseca A."/>
        </authorList>
    </citation>
    <scope>NUCLEOTIDE SEQUENCE</scope>
    <source>
        <strain evidence="2">HSG4</strain>
    </source>
</reference>
<dbReference type="InterPro" id="IPR003959">
    <property type="entry name" value="ATPase_AAA_core"/>
</dbReference>
<comment type="caution">
    <text evidence="2">The sequence shown here is derived from an EMBL/GenBank/DDBJ whole genome shotgun (WGS) entry which is preliminary data.</text>
</comment>
<evidence type="ECO:0000313" key="2">
    <source>
        <dbReference type="EMBL" id="MDM8562448.1"/>
    </source>
</evidence>
<dbReference type="InterPro" id="IPR014555">
    <property type="entry name" value="RecF-like"/>
</dbReference>
<gene>
    <name evidence="2" type="ORF">QUF54_03750</name>
</gene>
<dbReference type="Pfam" id="PF13304">
    <property type="entry name" value="AAA_21"/>
    <property type="match status" value="1"/>
</dbReference>
<proteinExistence type="predicted"/>
<dbReference type="PANTHER" id="PTHR32182">
    <property type="entry name" value="DNA REPLICATION AND REPAIR PROTEIN RECF"/>
    <property type="match status" value="1"/>
</dbReference>
<feature type="domain" description="ATPase AAA-type core" evidence="1">
    <location>
        <begin position="27"/>
        <end position="322"/>
    </location>
</feature>
<dbReference type="Gene3D" id="3.40.50.300">
    <property type="entry name" value="P-loop containing nucleotide triphosphate hydrolases"/>
    <property type="match status" value="1"/>
</dbReference>
<organism evidence="2 3">
    <name type="scientific">Candidatus Marithioploca araucensis</name>
    <dbReference type="NCBI Taxonomy" id="70273"/>
    <lineage>
        <taxon>Bacteria</taxon>
        <taxon>Pseudomonadati</taxon>
        <taxon>Pseudomonadota</taxon>
        <taxon>Gammaproteobacteria</taxon>
        <taxon>Thiotrichales</taxon>
        <taxon>Thiotrichaceae</taxon>
        <taxon>Candidatus Marithioploca</taxon>
    </lineage>
</organism>